<gene>
    <name evidence="16" type="primary">BCAP31</name>
</gene>
<evidence type="ECO:0000259" key="15">
    <source>
        <dbReference type="Pfam" id="PF18035"/>
    </source>
</evidence>
<dbReference type="InterPro" id="IPR041672">
    <property type="entry name" value="Bap31/Bap29_C"/>
</dbReference>
<feature type="domain" description="BAP29/BAP31 transmembrane" evidence="14">
    <location>
        <begin position="6"/>
        <end position="82"/>
    </location>
</feature>
<evidence type="ECO:0000256" key="2">
    <source>
        <dbReference type="ARBA" id="ARBA00007956"/>
    </source>
</evidence>
<reference evidence="17" key="1">
    <citation type="submission" date="2011-08" db="EMBL/GenBank/DDBJ databases">
        <title>The draft genome of Latimeria chalumnae.</title>
        <authorList>
            <person name="Di Palma F."/>
            <person name="Alfoldi J."/>
            <person name="Johnson J."/>
            <person name="Berlin A."/>
            <person name="Gnerre S."/>
            <person name="Jaffe D."/>
            <person name="MacCallum I."/>
            <person name="Young S."/>
            <person name="Walker B.J."/>
            <person name="Lander E."/>
            <person name="Lindblad-Toh K."/>
        </authorList>
    </citation>
    <scope>NUCLEOTIDE SEQUENCE [LARGE SCALE GENOMIC DNA]</scope>
    <source>
        <strain evidence="17">Wild caught</strain>
    </source>
</reference>
<organism evidence="16 17">
    <name type="scientific">Latimeria chalumnae</name>
    <name type="common">Coelacanth</name>
    <dbReference type="NCBI Taxonomy" id="7897"/>
    <lineage>
        <taxon>Eukaryota</taxon>
        <taxon>Metazoa</taxon>
        <taxon>Chordata</taxon>
        <taxon>Craniata</taxon>
        <taxon>Vertebrata</taxon>
        <taxon>Euteleostomi</taxon>
        <taxon>Coelacanthiformes</taxon>
        <taxon>Coelacanthidae</taxon>
        <taxon>Latimeria</taxon>
    </lineage>
</organism>
<dbReference type="GO" id="GO:0006888">
    <property type="term" value="P:endoplasmic reticulum to Golgi vesicle-mediated transport"/>
    <property type="evidence" value="ECO:0007669"/>
    <property type="project" value="UniProtKB-UniRule"/>
</dbReference>
<keyword evidence="4" id="KW-0812">Transmembrane</keyword>
<keyword evidence="10 13" id="KW-0175">Coiled coil</keyword>
<evidence type="ECO:0000256" key="11">
    <source>
        <dbReference type="ARBA" id="ARBA00023136"/>
    </source>
</evidence>
<evidence type="ECO:0000256" key="6">
    <source>
        <dbReference type="ARBA" id="ARBA00022824"/>
    </source>
</evidence>
<evidence type="ECO:0000256" key="9">
    <source>
        <dbReference type="ARBA" id="ARBA00022989"/>
    </source>
</evidence>
<dbReference type="EMBL" id="AFYH01101070">
    <property type="status" value="NOT_ANNOTATED_CDS"/>
    <property type="molecule type" value="Genomic_DNA"/>
</dbReference>
<evidence type="ECO:0000259" key="14">
    <source>
        <dbReference type="Pfam" id="PF05529"/>
    </source>
</evidence>
<keyword evidence="11" id="KW-0472">Membrane</keyword>
<keyword evidence="9" id="KW-1133">Transmembrane helix</keyword>
<evidence type="ECO:0000256" key="1">
    <source>
        <dbReference type="ARBA" id="ARBA00004477"/>
    </source>
</evidence>
<evidence type="ECO:0000256" key="5">
    <source>
        <dbReference type="ARBA" id="ARBA00022703"/>
    </source>
</evidence>
<dbReference type="Bgee" id="ENSLACG00000000867">
    <property type="expression patterns" value="Expressed in pelvic fin and 6 other cell types or tissues"/>
</dbReference>
<dbReference type="InParanoid" id="H2ZU99"/>
<dbReference type="GO" id="GO:0006915">
    <property type="term" value="P:apoptotic process"/>
    <property type="evidence" value="ECO:0007669"/>
    <property type="project" value="UniProtKB-KW"/>
</dbReference>
<keyword evidence="8 12" id="KW-0653">Protein transport</keyword>
<dbReference type="EMBL" id="AFYH01101071">
    <property type="status" value="NOT_ANNOTATED_CDS"/>
    <property type="molecule type" value="Genomic_DNA"/>
</dbReference>
<dbReference type="InterPro" id="IPR040463">
    <property type="entry name" value="BAP29/BAP31_N"/>
</dbReference>
<sequence>VVAGRVVVFFFFYAAREVKKYSIGEKVDLQNNPGAVDHVHMKLFRAQRNLYIAGFALLLWFLLRRLVTLVSQHATLLASNEAFRKQAESATEAGKKYIDENDKLKKDLKAAGIEVTENDQKEPDIMEQNKKLKKEVAELNNELDSTKKALMKSENEILAIKKQAEGLTKEYDRLLEEHSQLQVSTGPRTPPPPLM</sequence>
<dbReference type="Proteomes" id="UP000008672">
    <property type="component" value="Unassembled WGS sequence"/>
</dbReference>
<evidence type="ECO:0000256" key="4">
    <source>
        <dbReference type="ARBA" id="ARBA00022692"/>
    </source>
</evidence>
<dbReference type="OMA" id="KEPDIME"/>
<dbReference type="PANTHER" id="PTHR12701:SF15">
    <property type="entry name" value="B-CELL RECEPTOR-ASSOCIATED PROTEIN 31"/>
    <property type="match status" value="1"/>
</dbReference>
<keyword evidence="5" id="KW-0053">Apoptosis</keyword>
<dbReference type="EMBL" id="AFYH01101066">
    <property type="status" value="NOT_ANNOTATED_CDS"/>
    <property type="molecule type" value="Genomic_DNA"/>
</dbReference>
<comment type="subcellular location">
    <subcellularLocation>
        <location evidence="1 12">Endoplasmic reticulum membrane</location>
        <topology evidence="1 12">Multi-pass membrane protein</topology>
    </subcellularLocation>
</comment>
<comment type="function">
    <text evidence="12">May play a role in anterograde transport of membrane proteins from the endoplasmic reticulum to the Golgi.</text>
</comment>
<evidence type="ECO:0000256" key="13">
    <source>
        <dbReference type="SAM" id="Coils"/>
    </source>
</evidence>
<dbReference type="AlphaFoldDB" id="H2ZU99"/>
<dbReference type="InterPro" id="IPR008417">
    <property type="entry name" value="BAP29/BAP31"/>
</dbReference>
<dbReference type="eggNOG" id="KOG1962">
    <property type="taxonomic scope" value="Eukaryota"/>
</dbReference>
<dbReference type="EMBL" id="AFYH01101068">
    <property type="status" value="NOT_ANNOTATED_CDS"/>
    <property type="molecule type" value="Genomic_DNA"/>
</dbReference>
<evidence type="ECO:0000256" key="3">
    <source>
        <dbReference type="ARBA" id="ARBA00022448"/>
    </source>
</evidence>
<dbReference type="FunFam" id="1.20.5.110:FF:000011">
    <property type="entry name" value="B-cell receptor-associated protein 29"/>
    <property type="match status" value="1"/>
</dbReference>
<evidence type="ECO:0000313" key="16">
    <source>
        <dbReference type="Ensembl" id="ENSLACP00000000970.1"/>
    </source>
</evidence>
<dbReference type="Gene3D" id="1.20.5.110">
    <property type="match status" value="1"/>
</dbReference>
<reference evidence="16" key="2">
    <citation type="submission" date="2025-08" db="UniProtKB">
        <authorList>
            <consortium name="Ensembl"/>
        </authorList>
    </citation>
    <scope>IDENTIFICATION</scope>
</reference>
<protein>
    <recommendedName>
        <fullName evidence="12">Endoplasmic reticulum transmembrane protein</fullName>
    </recommendedName>
</protein>
<feature type="coiled-coil region" evidence="13">
    <location>
        <begin position="122"/>
        <end position="184"/>
    </location>
</feature>
<keyword evidence="6 12" id="KW-0256">Endoplasmic reticulum</keyword>
<dbReference type="EMBL" id="AFYH01101069">
    <property type="status" value="NOT_ANNOTATED_CDS"/>
    <property type="molecule type" value="Genomic_DNA"/>
</dbReference>
<reference evidence="16" key="3">
    <citation type="submission" date="2025-09" db="UniProtKB">
        <authorList>
            <consortium name="Ensembl"/>
        </authorList>
    </citation>
    <scope>IDENTIFICATION</scope>
</reference>
<dbReference type="GeneTree" id="ENSGT00390000011863"/>
<dbReference type="GO" id="GO:0006886">
    <property type="term" value="P:intracellular protein transport"/>
    <property type="evidence" value="ECO:0007669"/>
    <property type="project" value="UniProtKB-UniRule"/>
</dbReference>
<evidence type="ECO:0000256" key="8">
    <source>
        <dbReference type="ARBA" id="ARBA00022927"/>
    </source>
</evidence>
<keyword evidence="3 12" id="KW-0813">Transport</keyword>
<dbReference type="STRING" id="7897.ENSLACP00000000970"/>
<proteinExistence type="inferred from homology"/>
<dbReference type="GO" id="GO:0070973">
    <property type="term" value="P:protein localization to endoplasmic reticulum exit site"/>
    <property type="evidence" value="ECO:0007669"/>
    <property type="project" value="UniProtKB-UniRule"/>
</dbReference>
<keyword evidence="17" id="KW-1185">Reference proteome</keyword>
<accession>H2ZU99</accession>
<evidence type="ECO:0000256" key="10">
    <source>
        <dbReference type="ARBA" id="ARBA00023054"/>
    </source>
</evidence>
<dbReference type="EMBL" id="AFYH01101067">
    <property type="status" value="NOT_ANNOTATED_CDS"/>
    <property type="molecule type" value="Genomic_DNA"/>
</dbReference>
<dbReference type="Pfam" id="PF18035">
    <property type="entry name" value="Bap31_Bap29_C"/>
    <property type="match status" value="1"/>
</dbReference>
<comment type="similarity">
    <text evidence="2 12">Belongs to the BCAP29/BCAP31 family.</text>
</comment>
<name>H2ZU99_LATCH</name>
<evidence type="ECO:0000256" key="12">
    <source>
        <dbReference type="RuleBase" id="RU367026"/>
    </source>
</evidence>
<dbReference type="GO" id="GO:0005789">
    <property type="term" value="C:endoplasmic reticulum membrane"/>
    <property type="evidence" value="ECO:0007669"/>
    <property type="project" value="UniProtKB-SubCell"/>
</dbReference>
<dbReference type="PANTHER" id="PTHR12701">
    <property type="entry name" value="BCR-ASSOCIATED PROTEIN, BAP"/>
    <property type="match status" value="1"/>
</dbReference>
<dbReference type="Pfam" id="PF05529">
    <property type="entry name" value="Bap31"/>
    <property type="match status" value="1"/>
</dbReference>
<feature type="domain" description="Bap31/Bap29 cytoplasmic coiled-coil" evidence="15">
    <location>
        <begin position="134"/>
        <end position="185"/>
    </location>
</feature>
<dbReference type="Ensembl" id="ENSLACT00000000979.1">
    <property type="protein sequence ID" value="ENSLACP00000000970.1"/>
    <property type="gene ID" value="ENSLACG00000000867.1"/>
</dbReference>
<evidence type="ECO:0000256" key="7">
    <source>
        <dbReference type="ARBA" id="ARBA00022892"/>
    </source>
</evidence>
<evidence type="ECO:0000313" key="17">
    <source>
        <dbReference type="Proteomes" id="UP000008672"/>
    </source>
</evidence>
<keyword evidence="7 12" id="KW-0931">ER-Golgi transport</keyword>
<dbReference type="HOGENOM" id="CLU_070975_1_0_1"/>